<keyword evidence="6" id="KW-1185">Reference proteome</keyword>
<dbReference type="GeneID" id="5892438"/>
<evidence type="ECO:0000256" key="3">
    <source>
        <dbReference type="ARBA" id="ARBA00023242"/>
    </source>
</evidence>
<organism evidence="5 6">
    <name type="scientific">Monosiga brevicollis</name>
    <name type="common">Choanoflagellate</name>
    <dbReference type="NCBI Taxonomy" id="81824"/>
    <lineage>
        <taxon>Eukaryota</taxon>
        <taxon>Choanoflagellata</taxon>
        <taxon>Craspedida</taxon>
        <taxon>Salpingoecidae</taxon>
        <taxon>Monosiga</taxon>
    </lineage>
</organism>
<dbReference type="Proteomes" id="UP000001357">
    <property type="component" value="Unassembled WGS sequence"/>
</dbReference>
<dbReference type="AlphaFoldDB" id="A9V3D5"/>
<dbReference type="EMBL" id="CH991556">
    <property type="protein sequence ID" value="EDQ88170.1"/>
    <property type="molecule type" value="Genomic_DNA"/>
</dbReference>
<dbReference type="KEGG" id="mbr:MONBRDRAFT_9509"/>
<dbReference type="InParanoid" id="A9V3D5"/>
<protein>
    <recommendedName>
        <fullName evidence="7">RNA polymerase II-associated factor 1 homolog</fullName>
    </recommendedName>
</protein>
<comment type="subcellular location">
    <subcellularLocation>
        <location evidence="1">Nucleus</location>
    </subcellularLocation>
</comment>
<evidence type="ECO:0000256" key="2">
    <source>
        <dbReference type="ARBA" id="ARBA00007560"/>
    </source>
</evidence>
<feature type="region of interest" description="Disordered" evidence="4">
    <location>
        <begin position="196"/>
        <end position="256"/>
    </location>
</feature>
<reference evidence="5 6" key="1">
    <citation type="journal article" date="2008" name="Nature">
        <title>The genome of the choanoflagellate Monosiga brevicollis and the origin of metazoans.</title>
        <authorList>
            <consortium name="JGI Sequencing"/>
            <person name="King N."/>
            <person name="Westbrook M.J."/>
            <person name="Young S.L."/>
            <person name="Kuo A."/>
            <person name="Abedin M."/>
            <person name="Chapman J."/>
            <person name="Fairclough S."/>
            <person name="Hellsten U."/>
            <person name="Isogai Y."/>
            <person name="Letunic I."/>
            <person name="Marr M."/>
            <person name="Pincus D."/>
            <person name="Putnam N."/>
            <person name="Rokas A."/>
            <person name="Wright K.J."/>
            <person name="Zuzow R."/>
            <person name="Dirks W."/>
            <person name="Good M."/>
            <person name="Goodstein D."/>
            <person name="Lemons D."/>
            <person name="Li W."/>
            <person name="Lyons J.B."/>
            <person name="Morris A."/>
            <person name="Nichols S."/>
            <person name="Richter D.J."/>
            <person name="Salamov A."/>
            <person name="Bork P."/>
            <person name="Lim W.A."/>
            <person name="Manning G."/>
            <person name="Miller W.T."/>
            <person name="McGinnis W."/>
            <person name="Shapiro H."/>
            <person name="Tjian R."/>
            <person name="Grigoriev I.V."/>
            <person name="Rokhsar D."/>
        </authorList>
    </citation>
    <scope>NUCLEOTIDE SEQUENCE [LARGE SCALE GENOMIC DNA]</scope>
    <source>
        <strain evidence="6">MX1 / ATCC 50154</strain>
    </source>
</reference>
<comment type="similarity">
    <text evidence="2">Belongs to the PAF1 family.</text>
</comment>
<dbReference type="eggNOG" id="KOG2478">
    <property type="taxonomic scope" value="Eukaryota"/>
</dbReference>
<evidence type="ECO:0000256" key="4">
    <source>
        <dbReference type="SAM" id="MobiDB-lite"/>
    </source>
</evidence>
<evidence type="ECO:0000256" key="1">
    <source>
        <dbReference type="ARBA" id="ARBA00004123"/>
    </source>
</evidence>
<dbReference type="RefSeq" id="XP_001747246.1">
    <property type="nucleotide sequence ID" value="XM_001747194.1"/>
</dbReference>
<dbReference type="STRING" id="81824.A9V3D5"/>
<dbReference type="GO" id="GO:0006368">
    <property type="term" value="P:transcription elongation by RNA polymerase II"/>
    <property type="evidence" value="ECO:0007669"/>
    <property type="project" value="InterPro"/>
</dbReference>
<dbReference type="GO" id="GO:0016593">
    <property type="term" value="C:Cdc73/Paf1 complex"/>
    <property type="evidence" value="ECO:0007669"/>
    <property type="project" value="InterPro"/>
</dbReference>
<evidence type="ECO:0000313" key="5">
    <source>
        <dbReference type="EMBL" id="EDQ88170.1"/>
    </source>
</evidence>
<keyword evidence="3" id="KW-0539">Nucleus</keyword>
<proteinExistence type="inferred from homology"/>
<dbReference type="Pfam" id="PF03985">
    <property type="entry name" value="Paf1"/>
    <property type="match status" value="2"/>
</dbReference>
<dbReference type="PANTHER" id="PTHR23188:SF12">
    <property type="entry name" value="RNA POLYMERASE II-ASSOCIATED FACTOR 1 HOMOLOG"/>
    <property type="match status" value="1"/>
</dbReference>
<dbReference type="PANTHER" id="PTHR23188">
    <property type="entry name" value="RNA POLYMERASE II-ASSOCIATED FACTOR 1 HOMOLOG"/>
    <property type="match status" value="1"/>
</dbReference>
<sequence>MASYSERDAPNLEVYPRFTNDLPDVPFPPKFLPCSFDINRLAAYRDTSLIQSYQYKLHAPADVGVNVNLLRPEDYNPKRSAHDQSFGSLTELTPTPACAWMYDWQNFAAYFLPTVDTTNRLCTYAQDAERKGVAEGEVFEYDKIREFQFDVETRDDRYIGTGLEDYFLFYEHDNLINYTRLERTLKLSQRRGMSTTRREILRMTHNSQEPDDEEDDEDFGGTAGGNGDGELEGEANGTATPVGETVANQEESVATD</sequence>
<feature type="compositionally biased region" description="Polar residues" evidence="4">
    <location>
        <begin position="246"/>
        <end position="256"/>
    </location>
</feature>
<feature type="compositionally biased region" description="Acidic residues" evidence="4">
    <location>
        <begin position="209"/>
        <end position="219"/>
    </location>
</feature>
<gene>
    <name evidence="5" type="ORF">MONBRDRAFT_9509</name>
</gene>
<evidence type="ECO:0000313" key="6">
    <source>
        <dbReference type="Proteomes" id="UP000001357"/>
    </source>
</evidence>
<name>A9V3D5_MONBE</name>
<evidence type="ECO:0008006" key="7">
    <source>
        <dbReference type="Google" id="ProtNLM"/>
    </source>
</evidence>
<dbReference type="InterPro" id="IPR007133">
    <property type="entry name" value="RNA_pol_II-assoc_Paf1"/>
</dbReference>
<accession>A9V3D5</accession>